<feature type="binding site" evidence="10">
    <location>
        <position position="282"/>
    </location>
    <ligand>
        <name>Mn(2+)</name>
        <dbReference type="ChEBI" id="CHEBI:29035"/>
    </ligand>
</feature>
<dbReference type="GO" id="GO:0005886">
    <property type="term" value="C:plasma membrane"/>
    <property type="evidence" value="ECO:0007669"/>
    <property type="project" value="UniProtKB-SubCell"/>
</dbReference>
<feature type="transmembrane region" description="Helical" evidence="11">
    <location>
        <begin position="31"/>
        <end position="49"/>
    </location>
</feature>
<dbReference type="PIRSF" id="PIRSF005091">
    <property type="entry name" value="Mmb_sulf_HI1246"/>
    <property type="match status" value="1"/>
</dbReference>
<dbReference type="PANTHER" id="PTHR47371:SF3">
    <property type="entry name" value="PHOSPHOGLYCEROL TRANSFERASE I"/>
    <property type="match status" value="1"/>
</dbReference>
<keyword evidence="14" id="KW-1185">Reference proteome</keyword>
<sequence length="627" mass="72455">MLNYKEEIVIKEKLPLRIKKKFIEGVKNKDFLITLGILLIKSLIFIMLISDDKANGVNFKQVFYSMPPFLVWITVNSAFLSLGLFFNEKVQKWAFWTLNLLFTLIVIGDMWYFRSNAVFLNYHMFKMTSNLDNLGSSIISMFRMVDILFLIDLVIIAFRNIRFRNNYTKYKRNVIGGLAILIVSLIYLGYARVKIDIKKVSFENQYVFVKSWAPNQTMSNLTPIGYHLFDAYNFYEQSKPYILEGEELENVKETLSSLKENNPDNEYSGIMKDKNLLLIQWESLETFIVNQKVDGQEITPNLNKLLNNSLYFDNFYEQTHNGTSSDAELIINTSAFPVREGATFFRYPSNTYDYSLPNIFENMGYTTLASHPDQGSYWNWLINLKSIGYDTTLDSTDYDTSDRINLGVSDKSYLKQFGDRLKELKDPFLAYTITLTSHSPFEMPSDEKELILPSNLEGTKLGGYFHSIHYTDKYLGELFDDLSESGILDNTVVAIYGDHEGVHKFYDDEIANMKNLEPWMEVNNRKIPFVIYNKDIEGKTFSMHGGQVDILPTLAYLFGAAKEEYSSPLTLGRNLLNTNKDYVILSTRTLLQNGLSEEDQNKVESLLDISDKMIRGNYYRNEAGINE</sequence>
<feature type="transmembrane region" description="Helical" evidence="11">
    <location>
        <begin position="69"/>
        <end position="86"/>
    </location>
</feature>
<keyword evidence="7 11" id="KW-0472">Membrane</keyword>
<feature type="transmembrane region" description="Helical" evidence="11">
    <location>
        <begin position="134"/>
        <end position="158"/>
    </location>
</feature>
<evidence type="ECO:0000259" key="12">
    <source>
        <dbReference type="Pfam" id="PF00884"/>
    </source>
</evidence>
<feature type="binding site" evidence="10">
    <location>
        <position position="499"/>
    </location>
    <ligand>
        <name>Mn(2+)</name>
        <dbReference type="ChEBI" id="CHEBI:29035"/>
    </ligand>
</feature>
<evidence type="ECO:0000313" key="14">
    <source>
        <dbReference type="Proteomes" id="UP000306888"/>
    </source>
</evidence>
<dbReference type="PANTHER" id="PTHR47371">
    <property type="entry name" value="LIPOTEICHOIC ACID SYNTHASE"/>
    <property type="match status" value="1"/>
</dbReference>
<comment type="similarity">
    <text evidence="3">Belongs to the LTA synthase family.</text>
</comment>
<evidence type="ECO:0000313" key="13">
    <source>
        <dbReference type="EMBL" id="TGY43663.1"/>
    </source>
</evidence>
<feature type="active site" evidence="8">
    <location>
        <position position="324"/>
    </location>
</feature>
<evidence type="ECO:0000256" key="1">
    <source>
        <dbReference type="ARBA" id="ARBA00004651"/>
    </source>
</evidence>
<evidence type="ECO:0000256" key="7">
    <source>
        <dbReference type="ARBA" id="ARBA00023136"/>
    </source>
</evidence>
<dbReference type="EMBL" id="SRYR01000001">
    <property type="protein sequence ID" value="TGY43663.1"/>
    <property type="molecule type" value="Genomic_DNA"/>
</dbReference>
<comment type="subcellular location">
    <subcellularLocation>
        <location evidence="1">Cell membrane</location>
        <topology evidence="1">Multi-pass membrane protein</topology>
    </subcellularLocation>
</comment>
<comment type="pathway">
    <text evidence="2">Cell wall biogenesis; lipoteichoic acid biosynthesis.</text>
</comment>
<dbReference type="Pfam" id="PF00884">
    <property type="entry name" value="Sulfatase"/>
    <property type="match status" value="1"/>
</dbReference>
<evidence type="ECO:0000256" key="3">
    <source>
        <dbReference type="ARBA" id="ARBA00009983"/>
    </source>
</evidence>
<feature type="transmembrane region" description="Helical" evidence="11">
    <location>
        <begin position="170"/>
        <end position="190"/>
    </location>
</feature>
<dbReference type="InterPro" id="IPR017850">
    <property type="entry name" value="Alkaline_phosphatase_core_sf"/>
</dbReference>
<dbReference type="OrthoDB" id="5901192at2"/>
<evidence type="ECO:0000256" key="2">
    <source>
        <dbReference type="ARBA" id="ARBA00004936"/>
    </source>
</evidence>
<feature type="domain" description="Sulfatase N-terminal" evidence="12">
    <location>
        <begin position="274"/>
        <end position="559"/>
    </location>
</feature>
<evidence type="ECO:0000256" key="8">
    <source>
        <dbReference type="PIRSR" id="PIRSR005091-1"/>
    </source>
</evidence>
<keyword evidence="9" id="KW-0479">Metal-binding</keyword>
<evidence type="ECO:0000256" key="9">
    <source>
        <dbReference type="PIRSR" id="PIRSR005091-2"/>
    </source>
</evidence>
<evidence type="ECO:0000256" key="11">
    <source>
        <dbReference type="SAM" id="Phobius"/>
    </source>
</evidence>
<protein>
    <submittedName>
        <fullName evidence="13">LTA synthase family protein</fullName>
    </submittedName>
</protein>
<dbReference type="RefSeq" id="WP_136004203.1">
    <property type="nucleotide sequence ID" value="NZ_SRYR01000001.1"/>
</dbReference>
<name>A0A4S2DR56_9CLOT</name>
<evidence type="ECO:0000256" key="10">
    <source>
        <dbReference type="PIRSR" id="PIRSR005091-3"/>
    </source>
</evidence>
<keyword evidence="4" id="KW-1003">Cell membrane</keyword>
<proteinExistence type="inferred from homology"/>
<accession>A0A4S2DR56</accession>
<dbReference type="InterPro" id="IPR012160">
    <property type="entry name" value="LtaS-like"/>
</dbReference>
<dbReference type="CDD" id="cd16015">
    <property type="entry name" value="LTA_synthase"/>
    <property type="match status" value="1"/>
</dbReference>
<feature type="binding site" evidence="9">
    <location>
        <position position="438"/>
    </location>
    <ligand>
        <name>substrate</name>
    </ligand>
</feature>
<evidence type="ECO:0000256" key="6">
    <source>
        <dbReference type="ARBA" id="ARBA00022989"/>
    </source>
</evidence>
<feature type="transmembrane region" description="Helical" evidence="11">
    <location>
        <begin position="93"/>
        <end position="114"/>
    </location>
</feature>
<keyword evidence="9" id="KW-0464">Manganese</keyword>
<dbReference type="GO" id="GO:0046872">
    <property type="term" value="F:metal ion binding"/>
    <property type="evidence" value="ECO:0007669"/>
    <property type="project" value="UniProtKB-KW"/>
</dbReference>
<evidence type="ECO:0000256" key="5">
    <source>
        <dbReference type="ARBA" id="ARBA00022692"/>
    </source>
</evidence>
<dbReference type="Gene3D" id="3.30.1120.170">
    <property type="match status" value="1"/>
</dbReference>
<dbReference type="Gene3D" id="3.40.720.10">
    <property type="entry name" value="Alkaline Phosphatase, subunit A"/>
    <property type="match status" value="1"/>
</dbReference>
<dbReference type="SUPFAM" id="SSF53649">
    <property type="entry name" value="Alkaline phosphatase-like"/>
    <property type="match status" value="1"/>
</dbReference>
<dbReference type="InterPro" id="IPR000917">
    <property type="entry name" value="Sulfatase_N"/>
</dbReference>
<dbReference type="Proteomes" id="UP000306888">
    <property type="component" value="Unassembled WGS sequence"/>
</dbReference>
<keyword evidence="5 11" id="KW-0812">Transmembrane</keyword>
<reference evidence="13 14" key="1">
    <citation type="submission" date="2019-04" db="EMBL/GenBank/DDBJ databases">
        <title>Microbes associate with the intestines of laboratory mice.</title>
        <authorList>
            <person name="Navarre W."/>
            <person name="Wong E."/>
            <person name="Huang K."/>
            <person name="Tropini C."/>
            <person name="Ng K."/>
            <person name="Yu B."/>
        </authorList>
    </citation>
    <scope>NUCLEOTIDE SEQUENCE [LARGE SCALE GENOMIC DNA]</scope>
    <source>
        <strain evidence="13 14">NM50_B9-20</strain>
    </source>
</reference>
<evidence type="ECO:0000256" key="4">
    <source>
        <dbReference type="ARBA" id="ARBA00022475"/>
    </source>
</evidence>
<dbReference type="InterPro" id="IPR050448">
    <property type="entry name" value="OpgB/LTA_synthase_biosynth"/>
</dbReference>
<comment type="caution">
    <text evidence="13">The sequence shown here is derived from an EMBL/GenBank/DDBJ whole genome shotgun (WGS) entry which is preliminary data.</text>
</comment>
<gene>
    <name evidence="13" type="ORF">E5347_02285</name>
</gene>
<dbReference type="AlphaFoldDB" id="A0A4S2DR56"/>
<feature type="binding site" evidence="10">
    <location>
        <position position="498"/>
    </location>
    <ligand>
        <name>Mn(2+)</name>
        <dbReference type="ChEBI" id="CHEBI:29035"/>
    </ligand>
</feature>
<keyword evidence="6 11" id="KW-1133">Transmembrane helix</keyword>
<organism evidence="13 14">
    <name type="scientific">Clostridium sartagoforme</name>
    <dbReference type="NCBI Taxonomy" id="84031"/>
    <lineage>
        <taxon>Bacteria</taxon>
        <taxon>Bacillati</taxon>
        <taxon>Bacillota</taxon>
        <taxon>Clostridia</taxon>
        <taxon>Eubacteriales</taxon>
        <taxon>Clostridiaceae</taxon>
        <taxon>Clostridium</taxon>
    </lineage>
</organism>